<evidence type="ECO:0000313" key="1">
    <source>
        <dbReference type="EMBL" id="QUC22884.1"/>
    </source>
</evidence>
<proteinExistence type="predicted"/>
<reference evidence="1" key="1">
    <citation type="submission" date="2020-03" db="EMBL/GenBank/DDBJ databases">
        <title>A mixture of massive structural variations and highly conserved coding sequences in Ustilaginoidea virens genome.</title>
        <authorList>
            <person name="Zhang K."/>
            <person name="Zhao Z."/>
            <person name="Zhang Z."/>
            <person name="Li Y."/>
            <person name="Hsiang T."/>
            <person name="Sun W."/>
        </authorList>
    </citation>
    <scope>NUCLEOTIDE SEQUENCE</scope>
    <source>
        <strain evidence="1">UV-8b</strain>
    </source>
</reference>
<dbReference type="GeneID" id="66067902"/>
<organism evidence="1 2">
    <name type="scientific">Ustilaginoidea virens</name>
    <name type="common">Rice false smut fungus</name>
    <name type="synonym">Villosiclava virens</name>
    <dbReference type="NCBI Taxonomy" id="1159556"/>
    <lineage>
        <taxon>Eukaryota</taxon>
        <taxon>Fungi</taxon>
        <taxon>Dikarya</taxon>
        <taxon>Ascomycota</taxon>
        <taxon>Pezizomycotina</taxon>
        <taxon>Sordariomycetes</taxon>
        <taxon>Hypocreomycetidae</taxon>
        <taxon>Hypocreales</taxon>
        <taxon>Clavicipitaceae</taxon>
        <taxon>Ustilaginoidea</taxon>
    </lineage>
</organism>
<dbReference type="Proteomes" id="UP000027002">
    <property type="component" value="Chromosome 6"/>
</dbReference>
<keyword evidence="2" id="KW-1185">Reference proteome</keyword>
<accession>A0A8E5HWI4</accession>
<dbReference type="EMBL" id="CP072758">
    <property type="protein sequence ID" value="QUC22884.1"/>
    <property type="molecule type" value="Genomic_DNA"/>
</dbReference>
<evidence type="ECO:0000313" key="2">
    <source>
        <dbReference type="Proteomes" id="UP000027002"/>
    </source>
</evidence>
<sequence length="108" mass="12269">MSASGWVRLSGRLIVATTCRGQSRRYFAWRGTATWCQEQVHDIKTSGNFDFGGRIFMRALRFPWQSLEVITGFPWGSARVFWEAYDSLVIIDSGPETLCDGEIRVDGE</sequence>
<dbReference type="RefSeq" id="XP_043000557.1">
    <property type="nucleotide sequence ID" value="XM_043144622.1"/>
</dbReference>
<name>A0A8E5HWI4_USTVR</name>
<protein>
    <submittedName>
        <fullName evidence="1">Uncharacterized protein</fullName>
    </submittedName>
</protein>
<gene>
    <name evidence="1" type="ORF">UV8b_07125</name>
</gene>
<dbReference type="AlphaFoldDB" id="A0A8E5HWI4"/>
<dbReference type="KEGG" id="uvi:66067902"/>